<dbReference type="InterPro" id="IPR041664">
    <property type="entry name" value="AAA_16"/>
</dbReference>
<dbReference type="CDD" id="cd00082">
    <property type="entry name" value="HisKA"/>
    <property type="match status" value="1"/>
</dbReference>
<dbReference type="SMART" id="SM00065">
    <property type="entry name" value="GAF"/>
    <property type="match status" value="1"/>
</dbReference>
<sequence>MMLPLPLEYLSSEPVAPSALYGREGALRQLGEALRRVRTQGDAELVLICGPGGSGKSALVDALARANGDARYVAGKSDLQQREIPYASLAQALRNLVRHALIQPKARREALRQAWLAALDGRGRALAEIVPEALQVLGAAAPLPQTPAQQAQQRAQDAVLATLGVFASADAPLVMLLDDLQWADGSTLAFVRAFIARAPRHVLLLAAYRDDIDPQSCLGWLDHAHRTHALPITRVSLGPLDEASLRSMVAAQLQATPAQIAPLAQALQGVTGGNPFFARQLLATLLEDGVLRPGDDGWTWDEPALAENYPDSVTRLMAQRFARLPQAGTTLMGHLACVGQHACTRLLARIARCSDADVDAGLAPLVRAGLLVHAQAGYAFLHDRVLEAAYAMVPPESRPARHAHIASVLISLYGDRLAEHAFDICNQIEQSSGHDPKGAQRVAFAQALVAAARRAKNAAALPQAARHAEAALALMQSHWWKEHERLAYEASLLNCECLMAQPDMARAEREIDSLLARPLPVLDRAAAYRLKAAVQTVQSDYESAIATALAGLATLDIHLPRGAGPDDLRHAYEAVKRARGSRSIAELAQVPATGDRRIQAAMGLLSTLFASRFVSDGLSFLHLAKMVELTLEEGATPESPYGLAWFGVFAAGLYGEYEDGLAYGRAALDMIERRGYETERIGALVAVDQVSPWNQPLWFALEHARRAVRQGRASGDVGMACYAGIHIVCDLLAMGEQLRLVDEEIEHGLALARRVRYRDVEDILRGQQEFVRRLRGEAAGEPVAPLARRLRDSGSQLTRFWMALYDGMSRAYLGEWNEALDSLQIAHGLAGMAPAHINGADCKLFLGLALARTAGEPAGRLQAVAACRAPFERWADINPLTFRSKLLLLDAELARLRGEPLAALALYEQAAQAGKVAGFPQDQALAHEFAAQLCNQHGLRTAGGQHLHAAVLHYRHWGAARKVALLARIQPELLADATRGRAADWENGLKATQALSGEVVMERLVQALMSNIVTHAGAQYGLLLLIRPQGPMIEASARVLGDAVSVHLGGGAPTEHALPLSVLRSVLRTRQMLVLNDATVQAPSLQDVTDVPRLLRSVLCLPLLRGAELIGVFYLENNAAAGVFDEARSAALEVLAPQLAIMLQTAQLYEQLLAENDRRSRAELDLRRARADLARTSNLTVMGSLAASIAHEVNQPLTAIVASVDASVRWLNRPVPDLAEALQDMRHVKQNALRAADIIRALRALAKQAPAVLAPLRPDDMLREVLDMIRWDIDARGVRLHAPLRAGVATIGADRIQLQQVLLNLITNALDAMNDTAPVRRELEVASVLRDDRVEISVKDRGPGIAAEALPQIFDAFYTTKPHGMGMGLAICRSIIAAHGGTLEVRARAGGGSAFWFRLPVLAED</sequence>
<dbReference type="OrthoDB" id="8559580at2"/>
<dbReference type="InterPro" id="IPR004358">
    <property type="entry name" value="Sig_transdc_His_kin-like_C"/>
</dbReference>
<keyword evidence="6" id="KW-1185">Reference proteome</keyword>
<dbReference type="PANTHER" id="PTHR43642">
    <property type="entry name" value="HYBRID SIGNAL TRANSDUCTION HISTIDINE KINASE G"/>
    <property type="match status" value="1"/>
</dbReference>
<dbReference type="EMBL" id="FKIF01000009">
    <property type="protein sequence ID" value="SAI73956.1"/>
    <property type="molecule type" value="Genomic_DNA"/>
</dbReference>
<dbReference type="PRINTS" id="PR00344">
    <property type="entry name" value="BCTRLSENSOR"/>
</dbReference>
<accession>A0A157SVJ9</accession>
<dbReference type="InterPro" id="IPR003018">
    <property type="entry name" value="GAF"/>
</dbReference>
<dbReference type="InterPro" id="IPR053159">
    <property type="entry name" value="Hybrid_Histidine_Kinase"/>
</dbReference>
<evidence type="ECO:0000256" key="2">
    <source>
        <dbReference type="ARBA" id="ARBA00012438"/>
    </source>
</evidence>
<dbReference type="Gene3D" id="1.10.287.130">
    <property type="match status" value="1"/>
</dbReference>
<dbReference type="InterPro" id="IPR005467">
    <property type="entry name" value="His_kinase_dom"/>
</dbReference>
<gene>
    <name evidence="5" type="primary">fixL_3</name>
    <name evidence="5" type="ORF">SAMEA3906486_04949</name>
</gene>
<keyword evidence="5" id="KW-0418">Kinase</keyword>
<dbReference type="SUPFAM" id="SSF47384">
    <property type="entry name" value="Homodimeric domain of signal transducing histidine kinase"/>
    <property type="match status" value="1"/>
</dbReference>
<dbReference type="Pfam" id="PF13191">
    <property type="entry name" value="AAA_16"/>
    <property type="match status" value="1"/>
</dbReference>
<dbReference type="STRING" id="288768.SAMEA3906486_04949"/>
<dbReference type="SMART" id="SM00388">
    <property type="entry name" value="HisKA"/>
    <property type="match status" value="1"/>
</dbReference>
<dbReference type="Pfam" id="PF13185">
    <property type="entry name" value="GAF_2"/>
    <property type="match status" value="1"/>
</dbReference>
<evidence type="ECO:0000313" key="6">
    <source>
        <dbReference type="Proteomes" id="UP000076848"/>
    </source>
</evidence>
<dbReference type="SUPFAM" id="SSF55874">
    <property type="entry name" value="ATPase domain of HSP90 chaperone/DNA topoisomerase II/histidine kinase"/>
    <property type="match status" value="1"/>
</dbReference>
<dbReference type="PANTHER" id="PTHR43642:SF1">
    <property type="entry name" value="HYBRID SIGNAL TRANSDUCTION HISTIDINE KINASE G"/>
    <property type="match status" value="1"/>
</dbReference>
<evidence type="ECO:0000313" key="5">
    <source>
        <dbReference type="EMBL" id="SAI73956.1"/>
    </source>
</evidence>
<keyword evidence="5" id="KW-0808">Transferase</keyword>
<keyword evidence="3" id="KW-0597">Phosphoprotein</keyword>
<dbReference type="RefSeq" id="WP_066133063.1">
    <property type="nucleotide sequence ID" value="NZ_FKIF01000009.1"/>
</dbReference>
<dbReference type="Pfam" id="PF02518">
    <property type="entry name" value="HATPase_c"/>
    <property type="match status" value="1"/>
</dbReference>
<dbReference type="InterPro" id="IPR003661">
    <property type="entry name" value="HisK_dim/P_dom"/>
</dbReference>
<evidence type="ECO:0000256" key="3">
    <source>
        <dbReference type="ARBA" id="ARBA00022553"/>
    </source>
</evidence>
<dbReference type="InterPro" id="IPR029016">
    <property type="entry name" value="GAF-like_dom_sf"/>
</dbReference>
<organism evidence="5 6">
    <name type="scientific">Bordetella ansorpii</name>
    <dbReference type="NCBI Taxonomy" id="288768"/>
    <lineage>
        <taxon>Bacteria</taxon>
        <taxon>Pseudomonadati</taxon>
        <taxon>Pseudomonadota</taxon>
        <taxon>Betaproteobacteria</taxon>
        <taxon>Burkholderiales</taxon>
        <taxon>Alcaligenaceae</taxon>
        <taxon>Bordetella</taxon>
    </lineage>
</organism>
<dbReference type="InterPro" id="IPR003594">
    <property type="entry name" value="HATPase_dom"/>
</dbReference>
<comment type="catalytic activity">
    <reaction evidence="1">
        <text>ATP + protein L-histidine = ADP + protein N-phospho-L-histidine.</text>
        <dbReference type="EC" id="2.7.13.3"/>
    </reaction>
</comment>
<dbReference type="Gene3D" id="3.40.50.300">
    <property type="entry name" value="P-loop containing nucleotide triphosphate hydrolases"/>
    <property type="match status" value="1"/>
</dbReference>
<dbReference type="InterPro" id="IPR036097">
    <property type="entry name" value="HisK_dim/P_sf"/>
</dbReference>
<name>A0A157SVJ9_9BORD</name>
<evidence type="ECO:0000259" key="4">
    <source>
        <dbReference type="PROSITE" id="PS50109"/>
    </source>
</evidence>
<dbReference type="Gene3D" id="3.30.565.10">
    <property type="entry name" value="Histidine kinase-like ATPase, C-terminal domain"/>
    <property type="match status" value="1"/>
</dbReference>
<dbReference type="PROSITE" id="PS50109">
    <property type="entry name" value="HIS_KIN"/>
    <property type="match status" value="1"/>
</dbReference>
<dbReference type="Gene3D" id="3.30.450.40">
    <property type="match status" value="1"/>
</dbReference>
<protein>
    <recommendedName>
        <fullName evidence="2">histidine kinase</fullName>
        <ecNumber evidence="2">2.7.13.3</ecNumber>
    </recommendedName>
</protein>
<dbReference type="GO" id="GO:0000155">
    <property type="term" value="F:phosphorelay sensor kinase activity"/>
    <property type="evidence" value="ECO:0007669"/>
    <property type="project" value="InterPro"/>
</dbReference>
<dbReference type="SUPFAM" id="SSF55781">
    <property type="entry name" value="GAF domain-like"/>
    <property type="match status" value="1"/>
</dbReference>
<dbReference type="Proteomes" id="UP000076848">
    <property type="component" value="Unassembled WGS sequence"/>
</dbReference>
<dbReference type="EC" id="2.7.13.3" evidence="2"/>
<dbReference type="InterPro" id="IPR027417">
    <property type="entry name" value="P-loop_NTPase"/>
</dbReference>
<evidence type="ECO:0000256" key="1">
    <source>
        <dbReference type="ARBA" id="ARBA00000085"/>
    </source>
</evidence>
<dbReference type="SMART" id="SM00387">
    <property type="entry name" value="HATPase_c"/>
    <property type="match status" value="1"/>
</dbReference>
<reference evidence="5 6" key="1">
    <citation type="submission" date="2016-04" db="EMBL/GenBank/DDBJ databases">
        <authorList>
            <consortium name="Pathogen Informatics"/>
        </authorList>
    </citation>
    <scope>NUCLEOTIDE SEQUENCE [LARGE SCALE GENOMIC DNA]</scope>
    <source>
        <strain evidence="5 6">H050680373</strain>
    </source>
</reference>
<dbReference type="SUPFAM" id="SSF52540">
    <property type="entry name" value="P-loop containing nucleoside triphosphate hydrolases"/>
    <property type="match status" value="1"/>
</dbReference>
<proteinExistence type="predicted"/>
<dbReference type="InterPro" id="IPR036890">
    <property type="entry name" value="HATPase_C_sf"/>
</dbReference>
<feature type="domain" description="Histidine kinase" evidence="4">
    <location>
        <begin position="1188"/>
        <end position="1403"/>
    </location>
</feature>